<feature type="domain" description="Dynamin-type G" evidence="3">
    <location>
        <begin position="61"/>
        <end position="292"/>
    </location>
</feature>
<reference evidence="4 5" key="1">
    <citation type="submission" date="2015-07" db="EMBL/GenBank/DDBJ databases">
        <title>High-quality genome of monoxenous trypanosomatid Leptomonas pyrrhocoris.</title>
        <authorList>
            <person name="Flegontov P."/>
            <person name="Butenko A."/>
            <person name="Firsov S."/>
            <person name="Vlcek C."/>
            <person name="Logacheva M.D."/>
            <person name="Field M."/>
            <person name="Filatov D."/>
            <person name="Flegontova O."/>
            <person name="Gerasimov E."/>
            <person name="Jackson A.P."/>
            <person name="Kelly S."/>
            <person name="Opperdoes F."/>
            <person name="O'Reilly A."/>
            <person name="Votypka J."/>
            <person name="Yurchenko V."/>
            <person name="Lukes J."/>
        </authorList>
    </citation>
    <scope>NUCLEOTIDE SEQUENCE [LARGE SCALE GENOMIC DNA]</scope>
    <source>
        <strain evidence="4">H10</strain>
    </source>
</reference>
<dbReference type="InterPro" id="IPR030381">
    <property type="entry name" value="G_DYNAMIN_dom"/>
</dbReference>
<dbReference type="VEuPathDB" id="TriTrypDB:LpyrH10_05_2440"/>
<evidence type="ECO:0000313" key="4">
    <source>
        <dbReference type="EMBL" id="KPA82276.1"/>
    </source>
</evidence>
<dbReference type="GO" id="GO:0005525">
    <property type="term" value="F:GTP binding"/>
    <property type="evidence" value="ECO:0007669"/>
    <property type="project" value="InterPro"/>
</dbReference>
<accession>A0A0M9G520</accession>
<protein>
    <recommendedName>
        <fullName evidence="3">Dynamin-type G domain-containing protein</fullName>
    </recommendedName>
</protein>
<dbReference type="GO" id="GO:0005886">
    <property type="term" value="C:plasma membrane"/>
    <property type="evidence" value="ECO:0007669"/>
    <property type="project" value="UniProtKB-SubCell"/>
</dbReference>
<dbReference type="OrthoDB" id="422720at2759"/>
<dbReference type="InterPro" id="IPR051943">
    <property type="entry name" value="TRAFAC_Dynamin-like_GTPase"/>
</dbReference>
<dbReference type="GO" id="GO:0010008">
    <property type="term" value="C:endosome membrane"/>
    <property type="evidence" value="ECO:0007669"/>
    <property type="project" value="UniProtKB-SubCell"/>
</dbReference>
<dbReference type="Gene3D" id="3.40.50.300">
    <property type="entry name" value="P-loop containing nucleotide triphosphate hydrolases"/>
    <property type="match status" value="1"/>
</dbReference>
<dbReference type="InterPro" id="IPR027417">
    <property type="entry name" value="P-loop_NTPase"/>
</dbReference>
<organism evidence="4 5">
    <name type="scientific">Leptomonas pyrrhocoris</name>
    <name type="common">Firebug parasite</name>
    <dbReference type="NCBI Taxonomy" id="157538"/>
    <lineage>
        <taxon>Eukaryota</taxon>
        <taxon>Discoba</taxon>
        <taxon>Euglenozoa</taxon>
        <taxon>Kinetoplastea</taxon>
        <taxon>Metakinetoplastina</taxon>
        <taxon>Trypanosomatida</taxon>
        <taxon>Trypanosomatidae</taxon>
        <taxon>Leishmaniinae</taxon>
        <taxon>Leptomonas</taxon>
    </lineage>
</organism>
<dbReference type="Proteomes" id="UP000037923">
    <property type="component" value="Unassembled WGS sequence"/>
</dbReference>
<comment type="subcellular location">
    <subcellularLocation>
        <location evidence="1">Endosome membrane</location>
        <topology evidence="1">Peripheral membrane protein</topology>
    </subcellularLocation>
</comment>
<evidence type="ECO:0000313" key="5">
    <source>
        <dbReference type="Proteomes" id="UP000037923"/>
    </source>
</evidence>
<dbReference type="InterPro" id="IPR045063">
    <property type="entry name" value="Dynamin_N"/>
</dbReference>
<evidence type="ECO:0000259" key="3">
    <source>
        <dbReference type="PROSITE" id="PS51718"/>
    </source>
</evidence>
<dbReference type="AlphaFoldDB" id="A0A0M9G520"/>
<dbReference type="Gene3D" id="1.10.268.20">
    <property type="match status" value="1"/>
</dbReference>
<sequence length="561" mass="63317">MPPKAADDAVPEAVQREDAWDRHIESILVQLSQAYLNRIEPVETRYLYNVFRPTWFSESIKQKKPFVTFLGPFSAGKSSFINYLLQGDYLLTGPQPVTDKFTVVMYGEKPQQIPGRVLMADARQPFRGLSQFGDAFSECFAGAVAPHPILRSVSFVDTPGILEAAGDAHARRYNYAEVCRWFVEKSDLVFFLFDPTKLDAGPELRQVFGQSLKDHESKIRIVMNKADSVRPQELMRVYGSLYWNLSNLLRSTEPPRLYVSSFWDKPYRDGTDHALFEKEKEDLLYELIVTIPLQSLDRRVTSMMRRASDVLLFALVCATYRTRLPSVFGKSKAKERFYEEYSVICKELASRYHVSENNFPSCAEIRNFLTKVDSKDFPDMEKLEKRGWIRLLKSSIDLELPRLLQPIKDHVMGDPKERRGAILLQRKYIQRRVSFPPVVETSLGGNNDEPAAPSINTGSASPAPVAAAAASPDPQAQMMSMMQQMMMNMQQQPQQQAHNNAGSASASASPNQSSNSNNARSSPVPAAASAAAPSDNMQAMMQQMLAMMQQQQQQLQQQSQE</sequence>
<dbReference type="InterPro" id="IPR040990">
    <property type="entry name" value="DUF5600"/>
</dbReference>
<dbReference type="RefSeq" id="XP_015660715.1">
    <property type="nucleotide sequence ID" value="XM_015800708.1"/>
</dbReference>
<gene>
    <name evidence="4" type="ORF">ABB37_03384</name>
</gene>
<dbReference type="OMA" id="ISAKKEM"/>
<feature type="region of interest" description="Disordered" evidence="2">
    <location>
        <begin position="488"/>
        <end position="561"/>
    </location>
</feature>
<comment type="caution">
    <text evidence="4">The sequence shown here is derived from an EMBL/GenBank/DDBJ whole genome shotgun (WGS) entry which is preliminary data.</text>
</comment>
<dbReference type="PANTHER" id="PTHR43681">
    <property type="entry name" value="TRANSMEMBRANE GTPASE FZO"/>
    <property type="match status" value="1"/>
</dbReference>
<evidence type="ECO:0000256" key="2">
    <source>
        <dbReference type="SAM" id="MobiDB-lite"/>
    </source>
</evidence>
<keyword evidence="5" id="KW-1185">Reference proteome</keyword>
<dbReference type="SUPFAM" id="SSF52540">
    <property type="entry name" value="P-loop containing nucleoside triphosphate hydrolases"/>
    <property type="match status" value="1"/>
</dbReference>
<proteinExistence type="predicted"/>
<evidence type="ECO:0000256" key="1">
    <source>
        <dbReference type="ARBA" id="ARBA00004481"/>
    </source>
</evidence>
<feature type="region of interest" description="Disordered" evidence="2">
    <location>
        <begin position="440"/>
        <end position="474"/>
    </location>
</feature>
<dbReference type="PANTHER" id="PTHR43681:SF1">
    <property type="entry name" value="SARCALUMENIN"/>
    <property type="match status" value="1"/>
</dbReference>
<name>A0A0M9G520_LEPPY</name>
<dbReference type="EMBL" id="LGTL01000005">
    <property type="protein sequence ID" value="KPA82276.1"/>
    <property type="molecule type" value="Genomic_DNA"/>
</dbReference>
<dbReference type="GeneID" id="26903675"/>
<dbReference type="Pfam" id="PF00350">
    <property type="entry name" value="Dynamin_N"/>
    <property type="match status" value="1"/>
</dbReference>
<dbReference type="PROSITE" id="PS51718">
    <property type="entry name" value="G_DYNAMIN_2"/>
    <property type="match status" value="1"/>
</dbReference>
<dbReference type="CDD" id="cd09913">
    <property type="entry name" value="EHD"/>
    <property type="match status" value="1"/>
</dbReference>
<feature type="compositionally biased region" description="Low complexity" evidence="2">
    <location>
        <begin position="459"/>
        <end position="474"/>
    </location>
</feature>
<dbReference type="Pfam" id="PF18150">
    <property type="entry name" value="DUF5600"/>
    <property type="match status" value="1"/>
</dbReference>